<keyword evidence="1" id="KW-0175">Coiled coil</keyword>
<dbReference type="Proteomes" id="UP001304419">
    <property type="component" value="Chromosome 1"/>
</dbReference>
<sequence length="236" mass="25573">MIPTYKLRCLLLSPVLVFSLFGCKGIPDFPAMGSSNVSPEAQQLDNQLDDFSQTVTEGALLGAITGSLVALATGGNKQAALKGALVGAAGGAAYGYYIAGKKQEYADKESALNALKQDLTDTNDNLSAMVSTARKLLIADKQRLKELESHLAQNKQQQQQYDDLMAQIQNDRKVVAKAIQFTDKKYKQAMDNLANFEKQFDVENEAELQALLTKYNEQNAELASIDSELSALAGQS</sequence>
<reference evidence="3" key="1">
    <citation type="submission" date="2019-10" db="EMBL/GenBank/DDBJ databases">
        <authorList>
            <person name="Paulsen S."/>
        </authorList>
    </citation>
    <scope>NUCLEOTIDE SEQUENCE</scope>
    <source>
        <strain evidence="3">LMG 19692</strain>
    </source>
</reference>
<evidence type="ECO:0000313" key="5">
    <source>
        <dbReference type="Proteomes" id="UP000646877"/>
    </source>
</evidence>
<organism evidence="3 5">
    <name type="scientific">Pseudoalteromonas maricaloris</name>
    <dbReference type="NCBI Taxonomy" id="184924"/>
    <lineage>
        <taxon>Bacteria</taxon>
        <taxon>Pseudomonadati</taxon>
        <taxon>Pseudomonadota</taxon>
        <taxon>Gammaproteobacteria</taxon>
        <taxon>Alteromonadales</taxon>
        <taxon>Pseudoalteromonadaceae</taxon>
        <taxon>Pseudoalteromonas</taxon>
    </lineage>
</organism>
<dbReference type="EMBL" id="WEIA01000009">
    <property type="protein sequence ID" value="NLR22567.1"/>
    <property type="molecule type" value="Genomic_DNA"/>
</dbReference>
<name>A0A8I2KRC6_9GAMM</name>
<feature type="domain" description="Glycine zipper" evidence="2">
    <location>
        <begin position="58"/>
        <end position="98"/>
    </location>
</feature>
<dbReference type="PROSITE" id="PS51257">
    <property type="entry name" value="PROKAR_LIPOPROTEIN"/>
    <property type="match status" value="1"/>
</dbReference>
<dbReference type="Pfam" id="PF13488">
    <property type="entry name" value="Gly-zipper_Omp"/>
    <property type="match status" value="1"/>
</dbReference>
<evidence type="ECO:0000259" key="2">
    <source>
        <dbReference type="Pfam" id="PF13488"/>
    </source>
</evidence>
<evidence type="ECO:0000256" key="1">
    <source>
        <dbReference type="SAM" id="Coils"/>
    </source>
</evidence>
<feature type="coiled-coil region" evidence="1">
    <location>
        <begin position="98"/>
        <end position="228"/>
    </location>
</feature>
<dbReference type="Proteomes" id="UP000646877">
    <property type="component" value="Unassembled WGS sequence"/>
</dbReference>
<dbReference type="InterPro" id="IPR039567">
    <property type="entry name" value="Gly-zipper"/>
</dbReference>
<dbReference type="AlphaFoldDB" id="A0A8I2KRC6"/>
<evidence type="ECO:0000313" key="6">
    <source>
        <dbReference type="Proteomes" id="UP001304419"/>
    </source>
</evidence>
<dbReference type="RefSeq" id="WP_039492002.1">
    <property type="nucleotide sequence ID" value="NZ_CBCSDF010000014.1"/>
</dbReference>
<keyword evidence="6" id="KW-1185">Reference proteome</keyword>
<accession>A0A8I2KRC6</accession>
<gene>
    <name evidence="3" type="ORF">F9Y85_14900</name>
    <name evidence="4" type="ORF">R5H13_04310</name>
</gene>
<dbReference type="GeneID" id="98334824"/>
<protein>
    <submittedName>
        <fullName evidence="4">Glycine zipper domain-containing protein</fullName>
    </submittedName>
</protein>
<reference evidence="4 6" key="2">
    <citation type="submission" date="2023-10" db="EMBL/GenBank/DDBJ databases">
        <title>To unveil natural product biosynthetic capacity in Pseudoalteromonas.</title>
        <authorList>
            <person name="Wang J."/>
        </authorList>
    </citation>
    <scope>NUCLEOTIDE SEQUENCE [LARGE SCALE GENOMIC DNA]</scope>
    <source>
        <strain evidence="4 6">DSM 15914</strain>
    </source>
</reference>
<dbReference type="EMBL" id="CP137578">
    <property type="protein sequence ID" value="WOX29493.1"/>
    <property type="molecule type" value="Genomic_DNA"/>
</dbReference>
<proteinExistence type="predicted"/>
<evidence type="ECO:0000313" key="3">
    <source>
        <dbReference type="EMBL" id="NLR22567.1"/>
    </source>
</evidence>
<evidence type="ECO:0000313" key="4">
    <source>
        <dbReference type="EMBL" id="WOX29493.1"/>
    </source>
</evidence>